<reference evidence="2" key="1">
    <citation type="submission" date="2022-07" db="EMBL/GenBank/DDBJ databases">
        <title>Genome Sequence of Leucocoprinus birnbaumii.</title>
        <authorList>
            <person name="Buettner E."/>
        </authorList>
    </citation>
    <scope>NUCLEOTIDE SEQUENCE</scope>
    <source>
        <strain evidence="2">VT141</strain>
    </source>
</reference>
<dbReference type="AlphaFoldDB" id="A0AAD5YWJ2"/>
<dbReference type="EMBL" id="JANIEX010000019">
    <property type="protein sequence ID" value="KAJ3576105.1"/>
    <property type="molecule type" value="Genomic_DNA"/>
</dbReference>
<dbReference type="Gene3D" id="3.40.50.150">
    <property type="entry name" value="Vaccinia Virus protein VP39"/>
    <property type="match status" value="1"/>
</dbReference>
<dbReference type="Proteomes" id="UP001213000">
    <property type="component" value="Unassembled WGS sequence"/>
</dbReference>
<protein>
    <recommendedName>
        <fullName evidence="4">S-adenosylmethionine-dependent methyltransferase</fullName>
    </recommendedName>
</protein>
<feature type="region of interest" description="Disordered" evidence="1">
    <location>
        <begin position="60"/>
        <end position="118"/>
    </location>
</feature>
<dbReference type="Pfam" id="PF10294">
    <property type="entry name" value="Methyltransf_16"/>
    <property type="match status" value="1"/>
</dbReference>
<dbReference type="PANTHER" id="PTHR14614">
    <property type="entry name" value="HEPATOCELLULAR CARCINOMA-ASSOCIATED ANTIGEN"/>
    <property type="match status" value="1"/>
</dbReference>
<dbReference type="CDD" id="cd02440">
    <property type="entry name" value="AdoMet_MTases"/>
    <property type="match status" value="1"/>
</dbReference>
<dbReference type="GO" id="GO:0008757">
    <property type="term" value="F:S-adenosylmethionine-dependent methyltransferase activity"/>
    <property type="evidence" value="ECO:0007669"/>
    <property type="project" value="UniProtKB-ARBA"/>
</dbReference>
<feature type="compositionally biased region" description="Acidic residues" evidence="1">
    <location>
        <begin position="100"/>
        <end position="109"/>
    </location>
</feature>
<name>A0AAD5YWJ2_9AGAR</name>
<sequence>MEGNNTLLKGNKRSHTLSSAHTHIVPIPKPTPPTTSLPPLARLLSTSTEQIATALTNLRSLYFPPPPPPLPKNITIPKRNLPKHLMHGSSSVPDSGYASADDEDDEDVDYYGKGKEETRGGRGVASVVVEAWAQPEENGDAEAELEILRADPFERAFAIKWVTGFISRCDTWVELVEEGEDEFEETESASRAKLVEDATTILSLFSGDEEEEEFSVTRTFEFPLASDAGDEGNEEGRMIRVELNDAPLSSQDHTSVGLQSWASSILLSEKMAASPSAFLLPQASPTQRNDALRILEMGAGTGLLSIVAAKILAEVKPEPIIVATDYHPDVLENLKRNVHTNFPPTHSSSFDSTRYPVDVRCLDWENPRFDAPLDERFEIILAADVVYHPDHARWIKSCVEKLLKLPDTRGLEGNSERSGKGGVFWMMIAIRSTGRHEGLHTTVDELFTRSVEPDTQELVIFGKEEVRKQDGVGRSDEGGYALYKIGWSG</sequence>
<dbReference type="PANTHER" id="PTHR14614:SF147">
    <property type="entry name" value="S-ADENOSYLMETHIONINE-DEPENDENT METHYLTRANSFERASE OF THE SEVEN BETA-STRAND FAMILY"/>
    <property type="match status" value="1"/>
</dbReference>
<gene>
    <name evidence="2" type="ORF">NP233_g658</name>
</gene>
<evidence type="ECO:0000313" key="2">
    <source>
        <dbReference type="EMBL" id="KAJ3576105.1"/>
    </source>
</evidence>
<dbReference type="InterPro" id="IPR029063">
    <property type="entry name" value="SAM-dependent_MTases_sf"/>
</dbReference>
<evidence type="ECO:0008006" key="4">
    <source>
        <dbReference type="Google" id="ProtNLM"/>
    </source>
</evidence>
<evidence type="ECO:0000313" key="3">
    <source>
        <dbReference type="Proteomes" id="UP001213000"/>
    </source>
</evidence>
<dbReference type="InterPro" id="IPR019410">
    <property type="entry name" value="Methyltransf_16"/>
</dbReference>
<proteinExistence type="predicted"/>
<evidence type="ECO:0000256" key="1">
    <source>
        <dbReference type="SAM" id="MobiDB-lite"/>
    </source>
</evidence>
<keyword evidence="3" id="KW-1185">Reference proteome</keyword>
<organism evidence="2 3">
    <name type="scientific">Leucocoprinus birnbaumii</name>
    <dbReference type="NCBI Taxonomy" id="56174"/>
    <lineage>
        <taxon>Eukaryota</taxon>
        <taxon>Fungi</taxon>
        <taxon>Dikarya</taxon>
        <taxon>Basidiomycota</taxon>
        <taxon>Agaricomycotina</taxon>
        <taxon>Agaricomycetes</taxon>
        <taxon>Agaricomycetidae</taxon>
        <taxon>Agaricales</taxon>
        <taxon>Agaricineae</taxon>
        <taxon>Agaricaceae</taxon>
        <taxon>Leucocoprinus</taxon>
    </lineage>
</organism>
<feature type="compositionally biased region" description="Pro residues" evidence="1">
    <location>
        <begin position="27"/>
        <end position="36"/>
    </location>
</feature>
<comment type="caution">
    <text evidence="2">The sequence shown here is derived from an EMBL/GenBank/DDBJ whole genome shotgun (WGS) entry which is preliminary data.</text>
</comment>
<feature type="region of interest" description="Disordered" evidence="1">
    <location>
        <begin position="1"/>
        <end position="39"/>
    </location>
</feature>
<accession>A0AAD5YWJ2</accession>
<dbReference type="SUPFAM" id="SSF53335">
    <property type="entry name" value="S-adenosyl-L-methionine-dependent methyltransferases"/>
    <property type="match status" value="1"/>
</dbReference>